<organism evidence="3 4">
    <name type="scientific">Setaria italica</name>
    <name type="common">Foxtail millet</name>
    <name type="synonym">Panicum italicum</name>
    <dbReference type="NCBI Taxonomy" id="4555"/>
    <lineage>
        <taxon>Eukaryota</taxon>
        <taxon>Viridiplantae</taxon>
        <taxon>Streptophyta</taxon>
        <taxon>Embryophyta</taxon>
        <taxon>Tracheophyta</taxon>
        <taxon>Spermatophyta</taxon>
        <taxon>Magnoliopsida</taxon>
        <taxon>Liliopsida</taxon>
        <taxon>Poales</taxon>
        <taxon>Poaceae</taxon>
        <taxon>PACMAD clade</taxon>
        <taxon>Panicoideae</taxon>
        <taxon>Panicodae</taxon>
        <taxon>Paniceae</taxon>
        <taxon>Cenchrinae</taxon>
        <taxon>Setaria</taxon>
    </lineage>
</organism>
<keyword evidence="1" id="KW-0472">Membrane</keyword>
<accession>K4AHI5</accession>
<keyword evidence="1" id="KW-0812">Transmembrane</keyword>
<proteinExistence type="predicted"/>
<protein>
    <submittedName>
        <fullName evidence="2 3">Uncharacterized protein</fullName>
    </submittedName>
</protein>
<reference evidence="2 4" key="1">
    <citation type="journal article" date="2012" name="Nat. Biotechnol.">
        <title>Reference genome sequence of the model plant Setaria.</title>
        <authorList>
            <person name="Bennetzen J.L."/>
            <person name="Schmutz J."/>
            <person name="Wang H."/>
            <person name="Percifield R."/>
            <person name="Hawkins J."/>
            <person name="Pontaroli A.C."/>
            <person name="Estep M."/>
            <person name="Feng L."/>
            <person name="Vaughn J.N."/>
            <person name="Grimwood J."/>
            <person name="Jenkins J."/>
            <person name="Barry K."/>
            <person name="Lindquist E."/>
            <person name="Hellsten U."/>
            <person name="Deshpande S."/>
            <person name="Wang X."/>
            <person name="Wu X."/>
            <person name="Mitros T."/>
            <person name="Triplett J."/>
            <person name="Yang X."/>
            <person name="Ye C.Y."/>
            <person name="Mauro-Herrera M."/>
            <person name="Wang L."/>
            <person name="Li P."/>
            <person name="Sharma M."/>
            <person name="Sharma R."/>
            <person name="Ronald P.C."/>
            <person name="Panaud O."/>
            <person name="Kellogg E.A."/>
            <person name="Brutnell T.P."/>
            <person name="Doust A.N."/>
            <person name="Tuskan G.A."/>
            <person name="Rokhsar D."/>
            <person name="Devos K.M."/>
        </authorList>
    </citation>
    <scope>NUCLEOTIDE SEQUENCE [LARGE SCALE GENOMIC DNA]</scope>
    <source>
        <strain evidence="4">cv. Yugu1</strain>
        <strain evidence="2">Yugu1</strain>
    </source>
</reference>
<evidence type="ECO:0000313" key="3">
    <source>
        <dbReference type="EnsemblPlants" id="KQK87602"/>
    </source>
</evidence>
<reference evidence="3" key="3">
    <citation type="submission" date="2018-08" db="UniProtKB">
        <authorList>
            <consortium name="EnsemblPlants"/>
        </authorList>
    </citation>
    <scope>IDENTIFICATION</scope>
    <source>
        <strain evidence="3">Yugu1</strain>
    </source>
</reference>
<feature type="transmembrane region" description="Helical" evidence="1">
    <location>
        <begin position="26"/>
        <end position="51"/>
    </location>
</feature>
<evidence type="ECO:0000313" key="2">
    <source>
        <dbReference type="EMBL" id="RCV41361.1"/>
    </source>
</evidence>
<dbReference type="Gramene" id="KQK87602">
    <property type="protein sequence ID" value="KQK87602"/>
    <property type="gene ID" value="SETIT_038342mg"/>
</dbReference>
<reference evidence="2" key="2">
    <citation type="submission" date="2015-07" db="EMBL/GenBank/DDBJ databases">
        <authorList>
            <person name="Noorani M."/>
        </authorList>
    </citation>
    <scope>NUCLEOTIDE SEQUENCE</scope>
    <source>
        <strain evidence="2">Yugu1</strain>
    </source>
</reference>
<sequence length="76" mass="8368">MLCTMTDLTEEPPSPLCVKDCPGVHVIGSLLAVFDLHVLILNSFVIVLGFLQGRISCVVHVNPHNQTIVHQDCYPE</sequence>
<gene>
    <name evidence="2" type="ORF">SETIT_9G129600v2</name>
</gene>
<dbReference type="HOGENOM" id="CLU_2659220_0_0_1"/>
<keyword evidence="1" id="KW-1133">Transmembrane helix</keyword>
<keyword evidence="4" id="KW-1185">Reference proteome</keyword>
<evidence type="ECO:0000313" key="4">
    <source>
        <dbReference type="Proteomes" id="UP000004995"/>
    </source>
</evidence>
<name>K4AHI5_SETIT</name>
<dbReference type="EMBL" id="CM003536">
    <property type="protein sequence ID" value="RCV41361.1"/>
    <property type="molecule type" value="Genomic_DNA"/>
</dbReference>
<dbReference type="EnsemblPlants" id="KQK87602">
    <property type="protein sequence ID" value="KQK87602"/>
    <property type="gene ID" value="SETIT_038342mg"/>
</dbReference>
<dbReference type="Proteomes" id="UP000004995">
    <property type="component" value="Unassembled WGS sequence"/>
</dbReference>
<dbReference type="EMBL" id="AGNK02005420">
    <property type="status" value="NOT_ANNOTATED_CDS"/>
    <property type="molecule type" value="Genomic_DNA"/>
</dbReference>
<dbReference type="AlphaFoldDB" id="K4AHI5"/>
<evidence type="ECO:0000256" key="1">
    <source>
        <dbReference type="SAM" id="Phobius"/>
    </source>
</evidence>
<dbReference type="OrthoDB" id="1917236at2759"/>